<dbReference type="SUPFAM" id="SSF57850">
    <property type="entry name" value="RING/U-box"/>
    <property type="match status" value="1"/>
</dbReference>
<reference evidence="5" key="1">
    <citation type="submission" date="2023-10" db="EMBL/GenBank/DDBJ databases">
        <title>Genome assembly of Pristionchus species.</title>
        <authorList>
            <person name="Yoshida K."/>
            <person name="Sommer R.J."/>
        </authorList>
    </citation>
    <scope>NUCLEOTIDE SEQUENCE</scope>
    <source>
        <strain evidence="5">RS0144</strain>
    </source>
</reference>
<dbReference type="Gene3D" id="3.30.40.10">
    <property type="entry name" value="Zinc/RING finger domain, C3HC4 (zinc finger)"/>
    <property type="match status" value="1"/>
</dbReference>
<comment type="caution">
    <text evidence="5">The sequence shown here is derived from an EMBL/GenBank/DDBJ whole genome shotgun (WGS) entry which is preliminary data.</text>
</comment>
<dbReference type="GO" id="GO:0008270">
    <property type="term" value="F:zinc ion binding"/>
    <property type="evidence" value="ECO:0007669"/>
    <property type="project" value="UniProtKB-KW"/>
</dbReference>
<evidence type="ECO:0000313" key="5">
    <source>
        <dbReference type="EMBL" id="GMS79433.1"/>
    </source>
</evidence>
<evidence type="ECO:0000256" key="3">
    <source>
        <dbReference type="ARBA" id="ARBA00022833"/>
    </source>
</evidence>
<keyword evidence="2" id="KW-0863">Zinc-finger</keyword>
<keyword evidence="6" id="KW-1185">Reference proteome</keyword>
<feature type="domain" description="Zinc finger C3HC4 RING-type" evidence="4">
    <location>
        <begin position="97"/>
        <end position="126"/>
    </location>
</feature>
<feature type="non-terminal residue" evidence="5">
    <location>
        <position position="1"/>
    </location>
</feature>
<evidence type="ECO:0000313" key="6">
    <source>
        <dbReference type="Proteomes" id="UP001432027"/>
    </source>
</evidence>
<dbReference type="Proteomes" id="UP001432027">
    <property type="component" value="Unassembled WGS sequence"/>
</dbReference>
<dbReference type="InterPro" id="IPR013083">
    <property type="entry name" value="Znf_RING/FYVE/PHD"/>
</dbReference>
<sequence>YSICFSNGKIWALDWKTQMWSVVQVRNLREFGSVESLVRDKCVSVEVQSITNHASVSQTKSVPTGKLDINYQQLVEATALFDRRQVSEAHEEPKYTCKICLSDDIARPLSIMIPCGHAACTECIQKL</sequence>
<dbReference type="EMBL" id="BTSX01000001">
    <property type="protein sequence ID" value="GMS79433.1"/>
    <property type="molecule type" value="Genomic_DNA"/>
</dbReference>
<evidence type="ECO:0000256" key="2">
    <source>
        <dbReference type="ARBA" id="ARBA00022771"/>
    </source>
</evidence>
<proteinExistence type="predicted"/>
<name>A0AAV5SBB0_9BILA</name>
<protein>
    <recommendedName>
        <fullName evidence="4">Zinc finger C3HC4 RING-type domain-containing protein</fullName>
    </recommendedName>
</protein>
<gene>
    <name evidence="5" type="ORF">PENTCL1PPCAC_1608</name>
</gene>
<evidence type="ECO:0000256" key="1">
    <source>
        <dbReference type="ARBA" id="ARBA00022723"/>
    </source>
</evidence>
<dbReference type="Pfam" id="PF00097">
    <property type="entry name" value="zf-C3HC4"/>
    <property type="match status" value="1"/>
</dbReference>
<organism evidence="5 6">
    <name type="scientific">Pristionchus entomophagus</name>
    <dbReference type="NCBI Taxonomy" id="358040"/>
    <lineage>
        <taxon>Eukaryota</taxon>
        <taxon>Metazoa</taxon>
        <taxon>Ecdysozoa</taxon>
        <taxon>Nematoda</taxon>
        <taxon>Chromadorea</taxon>
        <taxon>Rhabditida</taxon>
        <taxon>Rhabditina</taxon>
        <taxon>Diplogasteromorpha</taxon>
        <taxon>Diplogasteroidea</taxon>
        <taxon>Neodiplogasteridae</taxon>
        <taxon>Pristionchus</taxon>
    </lineage>
</organism>
<keyword evidence="3" id="KW-0862">Zinc</keyword>
<accession>A0AAV5SBB0</accession>
<dbReference type="InterPro" id="IPR018957">
    <property type="entry name" value="Znf_C3HC4_RING-type"/>
</dbReference>
<dbReference type="AlphaFoldDB" id="A0AAV5SBB0"/>
<feature type="non-terminal residue" evidence="5">
    <location>
        <position position="127"/>
    </location>
</feature>
<keyword evidence="1" id="KW-0479">Metal-binding</keyword>
<evidence type="ECO:0000259" key="4">
    <source>
        <dbReference type="Pfam" id="PF00097"/>
    </source>
</evidence>